<dbReference type="AlphaFoldDB" id="A0A1I7D2I3"/>
<sequence>MVTGTDDVVAVPNGELAYWDTGGPGPAVVLLHPATGTAATWSPQREPLAAAGFRVIAYTRRGHLGSTAVDPDHPVPAAEDLRALIGALGLGPIHLVGAALGGFYAVDFALAFPDLLRSLSVAGSMLGISDESWRAALDRVKLPHSAELPPEFLELGPSYRAEDPDGVETWRRIADSARPAGLRLQPFVSRITWATLAGLRVPALVVGGGADLLVPAPFMEFAASRLPRARYVSVPDAGHAIAWERPGPFNAALLEFLRAA</sequence>
<reference evidence="4" key="1">
    <citation type="submission" date="2016-10" db="EMBL/GenBank/DDBJ databases">
        <authorList>
            <person name="Varghese N."/>
            <person name="Submissions S."/>
        </authorList>
    </citation>
    <scope>NUCLEOTIDE SEQUENCE [LARGE SCALE GENOMIC DNA]</scope>
    <source>
        <strain evidence="4">DSM 46136</strain>
    </source>
</reference>
<proteinExistence type="predicted"/>
<dbReference type="PANTHER" id="PTHR43798:SF31">
    <property type="entry name" value="AB HYDROLASE SUPERFAMILY PROTEIN YCLE"/>
    <property type="match status" value="1"/>
</dbReference>
<dbReference type="GO" id="GO:0016020">
    <property type="term" value="C:membrane"/>
    <property type="evidence" value="ECO:0007669"/>
    <property type="project" value="TreeGrafter"/>
</dbReference>
<name>A0A1I7D2I3_9ACTN</name>
<dbReference type="InterPro" id="IPR050266">
    <property type="entry name" value="AB_hydrolase_sf"/>
</dbReference>
<evidence type="ECO:0000313" key="3">
    <source>
        <dbReference type="EMBL" id="SFU05806.1"/>
    </source>
</evidence>
<dbReference type="SUPFAM" id="SSF53474">
    <property type="entry name" value="alpha/beta-Hydrolases"/>
    <property type="match status" value="1"/>
</dbReference>
<gene>
    <name evidence="3" type="ORF">SAMN05660657_05215</name>
</gene>
<organism evidence="3 4">
    <name type="scientific">Geodermatophilus amargosae</name>
    <dbReference type="NCBI Taxonomy" id="1296565"/>
    <lineage>
        <taxon>Bacteria</taxon>
        <taxon>Bacillati</taxon>
        <taxon>Actinomycetota</taxon>
        <taxon>Actinomycetes</taxon>
        <taxon>Geodermatophilales</taxon>
        <taxon>Geodermatophilaceae</taxon>
        <taxon>Geodermatophilus</taxon>
    </lineage>
</organism>
<dbReference type="EMBL" id="FPBA01000031">
    <property type="protein sequence ID" value="SFU05806.1"/>
    <property type="molecule type" value="Genomic_DNA"/>
</dbReference>
<evidence type="ECO:0000259" key="2">
    <source>
        <dbReference type="Pfam" id="PF12697"/>
    </source>
</evidence>
<keyword evidence="4" id="KW-1185">Reference proteome</keyword>
<dbReference type="Gene3D" id="3.40.50.1820">
    <property type="entry name" value="alpha/beta hydrolase"/>
    <property type="match status" value="1"/>
</dbReference>
<accession>A0A1I7D2I3</accession>
<protein>
    <submittedName>
        <fullName evidence="3">Pimeloyl-ACP methyl ester carboxylesterase</fullName>
    </submittedName>
</protein>
<evidence type="ECO:0000256" key="1">
    <source>
        <dbReference type="ARBA" id="ARBA00022801"/>
    </source>
</evidence>
<dbReference type="Pfam" id="PF12697">
    <property type="entry name" value="Abhydrolase_6"/>
    <property type="match status" value="1"/>
</dbReference>
<evidence type="ECO:0000313" key="4">
    <source>
        <dbReference type="Proteomes" id="UP000199546"/>
    </source>
</evidence>
<keyword evidence="1" id="KW-0378">Hydrolase</keyword>
<dbReference type="InterPro" id="IPR029058">
    <property type="entry name" value="AB_hydrolase_fold"/>
</dbReference>
<dbReference type="Proteomes" id="UP000199546">
    <property type="component" value="Unassembled WGS sequence"/>
</dbReference>
<dbReference type="GO" id="GO:0016787">
    <property type="term" value="F:hydrolase activity"/>
    <property type="evidence" value="ECO:0007669"/>
    <property type="project" value="UniProtKB-KW"/>
</dbReference>
<dbReference type="PANTHER" id="PTHR43798">
    <property type="entry name" value="MONOACYLGLYCEROL LIPASE"/>
    <property type="match status" value="1"/>
</dbReference>
<feature type="domain" description="AB hydrolase-1" evidence="2">
    <location>
        <begin position="28"/>
        <end position="252"/>
    </location>
</feature>
<dbReference type="InterPro" id="IPR000073">
    <property type="entry name" value="AB_hydrolase_1"/>
</dbReference>
<dbReference type="STRING" id="1296565.SAMN05660657_05215"/>
<dbReference type="PRINTS" id="PR00111">
    <property type="entry name" value="ABHYDROLASE"/>
</dbReference>
<dbReference type="RefSeq" id="WP_175551808.1">
    <property type="nucleotide sequence ID" value="NZ_FPBA01000031.1"/>
</dbReference>